<keyword evidence="15" id="KW-1185">Reference proteome</keyword>
<gene>
    <name evidence="14" type="ORF">PoB_007464700</name>
</gene>
<dbReference type="Pfam" id="PF00378">
    <property type="entry name" value="ECH_1"/>
    <property type="match status" value="1"/>
</dbReference>
<dbReference type="EC" id="4.1.1.94" evidence="7"/>
<comment type="catalytic activity">
    <reaction evidence="11">
        <text>(S)-methylmalonyl-CoA + H(+) = propanoyl-CoA + CO2</text>
        <dbReference type="Rhea" id="RHEA:61340"/>
        <dbReference type="ChEBI" id="CHEBI:15378"/>
        <dbReference type="ChEBI" id="CHEBI:16526"/>
        <dbReference type="ChEBI" id="CHEBI:57327"/>
        <dbReference type="ChEBI" id="CHEBI:57392"/>
        <dbReference type="EC" id="4.1.1.94"/>
    </reaction>
    <physiologicalReaction direction="left-to-right" evidence="11">
        <dbReference type="Rhea" id="RHEA:61341"/>
    </physiologicalReaction>
</comment>
<dbReference type="GO" id="GO:0006635">
    <property type="term" value="P:fatty acid beta-oxidation"/>
    <property type="evidence" value="ECO:0007669"/>
    <property type="project" value="TreeGrafter"/>
</dbReference>
<dbReference type="Gene3D" id="3.90.226.10">
    <property type="entry name" value="2-enoyl-CoA Hydratase, Chain A, domain 1"/>
    <property type="match status" value="1"/>
</dbReference>
<dbReference type="SUPFAM" id="SSF52096">
    <property type="entry name" value="ClpP/crotonase"/>
    <property type="match status" value="1"/>
</dbReference>
<dbReference type="AlphaFoldDB" id="A0AAV4DVW0"/>
<organism evidence="14 15">
    <name type="scientific">Plakobranchus ocellatus</name>
    <dbReference type="NCBI Taxonomy" id="259542"/>
    <lineage>
        <taxon>Eukaryota</taxon>
        <taxon>Metazoa</taxon>
        <taxon>Spiralia</taxon>
        <taxon>Lophotrochozoa</taxon>
        <taxon>Mollusca</taxon>
        <taxon>Gastropoda</taxon>
        <taxon>Heterobranchia</taxon>
        <taxon>Euthyneura</taxon>
        <taxon>Panpulmonata</taxon>
        <taxon>Sacoglossa</taxon>
        <taxon>Placobranchoidea</taxon>
        <taxon>Plakobranchidae</taxon>
        <taxon>Plakobranchus</taxon>
    </lineage>
</organism>
<evidence type="ECO:0000256" key="3">
    <source>
        <dbReference type="ARBA" id="ARBA00022490"/>
    </source>
</evidence>
<evidence type="ECO:0000256" key="5">
    <source>
        <dbReference type="ARBA" id="ARBA00036343"/>
    </source>
</evidence>
<dbReference type="GO" id="GO:0005829">
    <property type="term" value="C:cytosol"/>
    <property type="evidence" value="ECO:0007669"/>
    <property type="project" value="UniProtKB-SubCell"/>
</dbReference>
<dbReference type="PANTHER" id="PTHR11941:SF27">
    <property type="entry name" value="ETHYLMALONYL-COA DECARBOXYLASE"/>
    <property type="match status" value="1"/>
</dbReference>
<comment type="similarity">
    <text evidence="2 13">Belongs to the enoyl-CoA hydratase/isomerase family.</text>
</comment>
<evidence type="ECO:0000256" key="11">
    <source>
        <dbReference type="ARBA" id="ARBA00047446"/>
    </source>
</evidence>
<comment type="subcellular location">
    <subcellularLocation>
        <location evidence="1">Cytoplasm</location>
        <location evidence="1">Cytosol</location>
    </subcellularLocation>
</comment>
<evidence type="ECO:0000256" key="12">
    <source>
        <dbReference type="ARBA" id="ARBA00056546"/>
    </source>
</evidence>
<evidence type="ECO:0000256" key="2">
    <source>
        <dbReference type="ARBA" id="ARBA00005254"/>
    </source>
</evidence>
<dbReference type="InterPro" id="IPR001753">
    <property type="entry name" value="Enoyl-CoA_hydra/iso"/>
</dbReference>
<evidence type="ECO:0000313" key="14">
    <source>
        <dbReference type="EMBL" id="GFO48142.1"/>
    </source>
</evidence>
<evidence type="ECO:0000256" key="1">
    <source>
        <dbReference type="ARBA" id="ARBA00004514"/>
    </source>
</evidence>
<evidence type="ECO:0000256" key="10">
    <source>
        <dbReference type="ARBA" id="ARBA00042182"/>
    </source>
</evidence>
<evidence type="ECO:0000256" key="6">
    <source>
        <dbReference type="ARBA" id="ARBA00036541"/>
    </source>
</evidence>
<evidence type="ECO:0000256" key="8">
    <source>
        <dbReference type="ARBA" id="ARBA00039903"/>
    </source>
</evidence>
<comment type="function">
    <text evidence="12">Decarboxylates ethylmalonyl-CoA, a potentially toxic metabolite, to form butyryl-CoA, suggesting it might be involved in metabolite proofreading. Acts preferentially on (S)-ethylmalonyl-CoA but also has some activity on the (R)-isomer. Also has methylmalonyl-CoA decarboxylase activity at lower level.</text>
</comment>
<dbReference type="EMBL" id="BLXT01008374">
    <property type="protein sequence ID" value="GFO48142.1"/>
    <property type="molecule type" value="Genomic_DNA"/>
</dbReference>
<dbReference type="InterPro" id="IPR029045">
    <property type="entry name" value="ClpP/crotonase-like_dom_sf"/>
</dbReference>
<protein>
    <recommendedName>
        <fullName evidence="8">Ethylmalonyl-CoA decarboxylase</fullName>
        <ecNumber evidence="7">4.1.1.94</ecNumber>
    </recommendedName>
    <alternativeName>
        <fullName evidence="10">Enoyl-CoA hydratase domain-containing protein 1</fullName>
    </alternativeName>
    <alternativeName>
        <fullName evidence="9">Methylmalonyl-CoA decarboxylase</fullName>
    </alternativeName>
</protein>
<comment type="caution">
    <text evidence="14">The sequence shown here is derived from an EMBL/GenBank/DDBJ whole genome shotgun (WGS) entry which is preliminary data.</text>
</comment>
<evidence type="ECO:0000256" key="4">
    <source>
        <dbReference type="ARBA" id="ARBA00023239"/>
    </source>
</evidence>
<comment type="catalytic activity">
    <reaction evidence="5">
        <text>(2S)-ethylmalonyl-CoA + H(+) = butanoyl-CoA + CO2</text>
        <dbReference type="Rhea" id="RHEA:32131"/>
        <dbReference type="ChEBI" id="CHEBI:15378"/>
        <dbReference type="ChEBI" id="CHEBI:16526"/>
        <dbReference type="ChEBI" id="CHEBI:57371"/>
        <dbReference type="ChEBI" id="CHEBI:60909"/>
        <dbReference type="EC" id="4.1.1.94"/>
    </reaction>
    <physiologicalReaction direction="left-to-right" evidence="5">
        <dbReference type="Rhea" id="RHEA:32132"/>
    </physiologicalReaction>
</comment>
<dbReference type="InterPro" id="IPR018376">
    <property type="entry name" value="Enoyl-CoA_hyd/isom_CS"/>
</dbReference>
<reference evidence="14 15" key="1">
    <citation type="journal article" date="2021" name="Elife">
        <title>Chloroplast acquisition without the gene transfer in kleptoplastic sea slugs, Plakobranchus ocellatus.</title>
        <authorList>
            <person name="Maeda T."/>
            <person name="Takahashi S."/>
            <person name="Yoshida T."/>
            <person name="Shimamura S."/>
            <person name="Takaki Y."/>
            <person name="Nagai Y."/>
            <person name="Toyoda A."/>
            <person name="Suzuki Y."/>
            <person name="Arimoto A."/>
            <person name="Ishii H."/>
            <person name="Satoh N."/>
            <person name="Nishiyama T."/>
            <person name="Hasebe M."/>
            <person name="Maruyama T."/>
            <person name="Minagawa J."/>
            <person name="Obokata J."/>
            <person name="Shigenobu S."/>
        </authorList>
    </citation>
    <scope>NUCLEOTIDE SEQUENCE [LARGE SCALE GENOMIC DNA]</scope>
</reference>
<dbReference type="Proteomes" id="UP000735302">
    <property type="component" value="Unassembled WGS sequence"/>
</dbReference>
<evidence type="ECO:0000256" key="7">
    <source>
        <dbReference type="ARBA" id="ARBA00038883"/>
    </source>
</evidence>
<dbReference type="PANTHER" id="PTHR11941">
    <property type="entry name" value="ENOYL-COA HYDRATASE-RELATED"/>
    <property type="match status" value="1"/>
</dbReference>
<evidence type="ECO:0000313" key="15">
    <source>
        <dbReference type="Proteomes" id="UP000735302"/>
    </source>
</evidence>
<dbReference type="CDD" id="cd06558">
    <property type="entry name" value="crotonase-like"/>
    <property type="match status" value="1"/>
</dbReference>
<proteinExistence type="inferred from homology"/>
<comment type="catalytic activity">
    <reaction evidence="6">
        <text>(2R)-ethylmalonyl-CoA + H(+) = butanoyl-CoA + CO2</text>
        <dbReference type="Rhea" id="RHEA:59540"/>
        <dbReference type="ChEBI" id="CHEBI:15378"/>
        <dbReference type="ChEBI" id="CHEBI:16526"/>
        <dbReference type="ChEBI" id="CHEBI:57371"/>
        <dbReference type="ChEBI" id="CHEBI:85316"/>
        <dbReference type="EC" id="4.1.1.94"/>
    </reaction>
    <physiologicalReaction direction="left-to-right" evidence="6">
        <dbReference type="Rhea" id="RHEA:59541"/>
    </physiologicalReaction>
</comment>
<keyword evidence="4" id="KW-0456">Lyase</keyword>
<dbReference type="GO" id="GO:0004492">
    <property type="term" value="F:methyl/ethyl malonyl-CoA decarboxylase activity"/>
    <property type="evidence" value="ECO:0007669"/>
    <property type="project" value="UniProtKB-EC"/>
</dbReference>
<dbReference type="PROSITE" id="PS00166">
    <property type="entry name" value="ENOYL_COA_HYDRATASE"/>
    <property type="match status" value="1"/>
</dbReference>
<evidence type="ECO:0000256" key="13">
    <source>
        <dbReference type="RuleBase" id="RU003707"/>
    </source>
</evidence>
<sequence>MDLLKTIMVAVVSIVSSMFSTGVRLLRLPRSVALAARSLGSASATFNLPTIRQELEKFQGGSVELELDEQSGIAVMTLNNPKRLNALTGKMMVDMADHINSLERWTAGKGLVLVGTSGNFCSGGDLTFVRKALHYGEEMAAFQHNTLTRLLNLPLVSVALLQGHALGGGAELSTACDFRVMSSSARIGFVQIKMGVTTGWGATTRLVRLFGRQKALALLTSARVFSAEEAATEGLVDHVLSYALQHEEELAECKKWLASNYCCHDTDLSRAVKSSVVYSDLSRELVESLANERRVFGQFWGGPAQKAALDAKIKHK</sequence>
<name>A0AAV4DVW0_9GAST</name>
<evidence type="ECO:0000256" key="9">
    <source>
        <dbReference type="ARBA" id="ARBA00042052"/>
    </source>
</evidence>
<keyword evidence="3" id="KW-0963">Cytoplasm</keyword>
<accession>A0AAV4DVW0</accession>